<gene>
    <name evidence="2" type="ORF">ABE541_00200</name>
</gene>
<dbReference type="EMBL" id="JBDJNQ010000001">
    <property type="protein sequence ID" value="MEN5375677.1"/>
    <property type="molecule type" value="Genomic_DNA"/>
</dbReference>
<feature type="region of interest" description="Disordered" evidence="1">
    <location>
        <begin position="1"/>
        <end position="33"/>
    </location>
</feature>
<dbReference type="RefSeq" id="WP_165902458.1">
    <property type="nucleotide sequence ID" value="NZ_JAOQNK010000001.1"/>
</dbReference>
<dbReference type="Proteomes" id="UP001409291">
    <property type="component" value="Unassembled WGS sequence"/>
</dbReference>
<reference evidence="2 3" key="1">
    <citation type="submission" date="2024-04" db="EMBL/GenBank/DDBJ databases">
        <title>WGS of bacteria from Torrens River.</title>
        <authorList>
            <person name="Wyrsch E.R."/>
            <person name="Drigo B."/>
        </authorList>
    </citation>
    <scope>NUCLEOTIDE SEQUENCE [LARGE SCALE GENOMIC DNA]</scope>
    <source>
        <strain evidence="2 3">TWI391</strain>
    </source>
</reference>
<evidence type="ECO:0000256" key="1">
    <source>
        <dbReference type="SAM" id="MobiDB-lite"/>
    </source>
</evidence>
<sequence length="56" mass="6367">MNTAMMKSESMNVEDDKFGSFNGPDDDSDDILEDDFNLEDIDSIGEFDDFGDEDEF</sequence>
<name>A0ABV0BM82_9SPHI</name>
<protein>
    <submittedName>
        <fullName evidence="2">Uncharacterized protein</fullName>
    </submittedName>
</protein>
<keyword evidence="3" id="KW-1185">Reference proteome</keyword>
<evidence type="ECO:0000313" key="2">
    <source>
        <dbReference type="EMBL" id="MEN5375677.1"/>
    </source>
</evidence>
<organism evidence="2 3">
    <name type="scientific">Sphingobacterium kitahiroshimense</name>
    <dbReference type="NCBI Taxonomy" id="470446"/>
    <lineage>
        <taxon>Bacteria</taxon>
        <taxon>Pseudomonadati</taxon>
        <taxon>Bacteroidota</taxon>
        <taxon>Sphingobacteriia</taxon>
        <taxon>Sphingobacteriales</taxon>
        <taxon>Sphingobacteriaceae</taxon>
        <taxon>Sphingobacterium</taxon>
    </lineage>
</organism>
<comment type="caution">
    <text evidence="2">The sequence shown here is derived from an EMBL/GenBank/DDBJ whole genome shotgun (WGS) entry which is preliminary data.</text>
</comment>
<proteinExistence type="predicted"/>
<accession>A0ABV0BM82</accession>
<feature type="compositionally biased region" description="Polar residues" evidence="1">
    <location>
        <begin position="1"/>
        <end position="11"/>
    </location>
</feature>
<evidence type="ECO:0000313" key="3">
    <source>
        <dbReference type="Proteomes" id="UP001409291"/>
    </source>
</evidence>
<feature type="compositionally biased region" description="Acidic residues" evidence="1">
    <location>
        <begin position="24"/>
        <end position="33"/>
    </location>
</feature>